<dbReference type="Pfam" id="PF09299">
    <property type="entry name" value="Mu-transpos_C"/>
    <property type="match status" value="1"/>
</dbReference>
<dbReference type="Proteomes" id="UP000238655">
    <property type="component" value="Chromosome 2"/>
</dbReference>
<comment type="caution">
    <text evidence="2">The sequence shown here is derived from an EMBL/GenBank/DDBJ whole genome shotgun (WGS) entry which is preliminary data.</text>
</comment>
<evidence type="ECO:0000313" key="3">
    <source>
        <dbReference type="Proteomes" id="UP000238655"/>
    </source>
</evidence>
<dbReference type="SUPFAM" id="SSF53098">
    <property type="entry name" value="Ribonuclease H-like"/>
    <property type="match status" value="1"/>
</dbReference>
<name>A0A2S5E484_9BURK</name>
<evidence type="ECO:0000259" key="1">
    <source>
        <dbReference type="PROSITE" id="PS50994"/>
    </source>
</evidence>
<evidence type="ECO:0000313" key="2">
    <source>
        <dbReference type="EMBL" id="POZ86217.1"/>
    </source>
</evidence>
<dbReference type="AlphaFoldDB" id="A0A2S5E484"/>
<feature type="domain" description="Integrase catalytic" evidence="1">
    <location>
        <begin position="240"/>
        <end position="456"/>
    </location>
</feature>
<organism evidence="2 3">
    <name type="scientific">Burkholderia contaminans</name>
    <dbReference type="NCBI Taxonomy" id="488447"/>
    <lineage>
        <taxon>Bacteria</taxon>
        <taxon>Pseudomonadati</taxon>
        <taxon>Pseudomonadota</taxon>
        <taxon>Betaproteobacteria</taxon>
        <taxon>Burkholderiales</taxon>
        <taxon>Burkholderiaceae</taxon>
        <taxon>Burkholderia</taxon>
        <taxon>Burkholderia cepacia complex</taxon>
    </lineage>
</organism>
<dbReference type="RefSeq" id="WP_089463463.1">
    <property type="nucleotide sequence ID" value="NZ_CM009576.1"/>
</dbReference>
<dbReference type="InterPro" id="IPR001584">
    <property type="entry name" value="Integrase_cat-core"/>
</dbReference>
<gene>
    <name evidence="2" type="ORF">C3743_06860</name>
</gene>
<proteinExistence type="predicted"/>
<accession>A0A2S5E484</accession>
<reference evidence="2 3" key="1">
    <citation type="submission" date="2018-01" db="EMBL/GenBank/DDBJ databases">
        <title>Successful Treatment of Persistent Burkholderia cepacia Bacteremia with Ceftazidime-Avibactam.</title>
        <authorList>
            <person name="Tamma P."/>
            <person name="Fan Y."/>
            <person name="Bergman Y."/>
            <person name="Sick-Samuels A."/>
            <person name="Hsu A."/>
            <person name="Timp W."/>
            <person name="Simner P."/>
        </authorList>
    </citation>
    <scope>NUCLEOTIDE SEQUENCE [LARGE SCALE GENOMIC DNA]</scope>
    <source>
        <strain evidence="2 3">170816</strain>
    </source>
</reference>
<dbReference type="InterPro" id="IPR015378">
    <property type="entry name" value="Transposase-like_Mu_C"/>
</dbReference>
<dbReference type="Gene3D" id="3.30.420.10">
    <property type="entry name" value="Ribonuclease H-like superfamily/Ribonuclease H"/>
    <property type="match status" value="1"/>
</dbReference>
<dbReference type="GO" id="GO:0015074">
    <property type="term" value="P:DNA integration"/>
    <property type="evidence" value="ECO:0007669"/>
    <property type="project" value="InterPro"/>
</dbReference>
<dbReference type="PROSITE" id="PS50994">
    <property type="entry name" value="INTEGRASE"/>
    <property type="match status" value="1"/>
</dbReference>
<dbReference type="InterPro" id="IPR012337">
    <property type="entry name" value="RNaseH-like_sf"/>
</dbReference>
<dbReference type="GO" id="GO:0003676">
    <property type="term" value="F:nucleic acid binding"/>
    <property type="evidence" value="ECO:0007669"/>
    <property type="project" value="InterPro"/>
</dbReference>
<protein>
    <submittedName>
        <fullName evidence="2">Integrase</fullName>
    </submittedName>
</protein>
<sequence>MQKFLLKRGVEFREGEYVWRVQTALPDGRIELSSDYSSPIRLHETEIWARHGNGTWSVSIESLRETAASPIVVARRDVTTFKEEDLVVMRARLVYLRAVEEAKCSRVHEVETVIKRVACEVGALIPPTYRSFCRWRERYQPSRDVMDVVPRHENKGRREILDGRLLSLVEDVIETHYLNGQKLNVARLYDQVEDAIDAHNERDLENPLPTISRATLYRHVGKLNSYLVTAAREGRTEALKQYRPVFRRLKTKRLNERWEIDHTPVNLLCVCERTRMVIVRPVLTLIIDAHTRMVMGFHIGARSPGQEEVGWAMQMAMLSKRDLLNRLSLGHLEWLARGVAEMIFGDNAWEFHGGATRAGCDELGISLVYCPSRAPWFKGRVERFMRTIAEQLFHLIPGTTWSNTKDRGEYPSEKLACVTLEQLTVFVVRWIVECYQHAPHRGLKGKTPFQAWQESARLTPIYMPADPDQLSVAFSDTIIRPITNSGVTFDHLSYNSSALQLLRHSISDDEKVKVRYFNEQTSFVYVYDPRQKEYLRVDCTDPDYTKDLTRWMHNEVTGAMRDSSVDINPVSLRKARIRLADDIAKAELDQKLKKRKWVAQIKGKSSKDLLLGAAGGNVVDDFAQSDQVDSMVVRFDSVPEFSVTKRNER</sequence>
<dbReference type="InterPro" id="IPR036397">
    <property type="entry name" value="RNaseH_sf"/>
</dbReference>
<dbReference type="EMBL" id="PQVP01000001">
    <property type="protein sequence ID" value="POZ86217.1"/>
    <property type="molecule type" value="Genomic_DNA"/>
</dbReference>